<accession>A0A917S036</accession>
<dbReference type="Proteomes" id="UP000654670">
    <property type="component" value="Unassembled WGS sequence"/>
</dbReference>
<dbReference type="AlphaFoldDB" id="A0A917S036"/>
<proteinExistence type="predicted"/>
<organism evidence="1 2">
    <name type="scientific">Sporolactobacillus putidus</name>
    <dbReference type="NCBI Taxonomy" id="492735"/>
    <lineage>
        <taxon>Bacteria</taxon>
        <taxon>Bacillati</taxon>
        <taxon>Bacillota</taxon>
        <taxon>Bacilli</taxon>
        <taxon>Bacillales</taxon>
        <taxon>Sporolactobacillaceae</taxon>
        <taxon>Sporolactobacillus</taxon>
    </lineage>
</organism>
<name>A0A917S036_9BACL</name>
<comment type="caution">
    <text evidence="1">The sequence shown here is derived from an EMBL/GenBank/DDBJ whole genome shotgun (WGS) entry which is preliminary data.</text>
</comment>
<sequence length="65" mass="7495">MCVKREGSRIARGKRATGSHRKLLADNLYGQPLFYKYESINRLAEFSISLSLLLKLGFVKFFLKN</sequence>
<evidence type="ECO:0000313" key="1">
    <source>
        <dbReference type="EMBL" id="GGL48141.1"/>
    </source>
</evidence>
<evidence type="ECO:0000313" key="2">
    <source>
        <dbReference type="Proteomes" id="UP000654670"/>
    </source>
</evidence>
<reference evidence="1" key="1">
    <citation type="journal article" date="2014" name="Int. J. Syst. Evol. Microbiol.">
        <title>Complete genome sequence of Corynebacterium casei LMG S-19264T (=DSM 44701T), isolated from a smear-ripened cheese.</title>
        <authorList>
            <consortium name="US DOE Joint Genome Institute (JGI-PGF)"/>
            <person name="Walter F."/>
            <person name="Albersmeier A."/>
            <person name="Kalinowski J."/>
            <person name="Ruckert C."/>
        </authorList>
    </citation>
    <scope>NUCLEOTIDE SEQUENCE</scope>
    <source>
        <strain evidence="1">JCM 15325</strain>
    </source>
</reference>
<dbReference type="EMBL" id="BMOK01000003">
    <property type="protein sequence ID" value="GGL48141.1"/>
    <property type="molecule type" value="Genomic_DNA"/>
</dbReference>
<reference evidence="1" key="2">
    <citation type="submission" date="2020-09" db="EMBL/GenBank/DDBJ databases">
        <authorList>
            <person name="Sun Q."/>
            <person name="Ohkuma M."/>
        </authorList>
    </citation>
    <scope>NUCLEOTIDE SEQUENCE</scope>
    <source>
        <strain evidence="1">JCM 15325</strain>
    </source>
</reference>
<protein>
    <submittedName>
        <fullName evidence="1">Uncharacterized protein</fullName>
    </submittedName>
</protein>
<gene>
    <name evidence="1" type="ORF">GCM10007968_10450</name>
</gene>
<keyword evidence="2" id="KW-1185">Reference proteome</keyword>